<feature type="chain" id="PRO_5041523147" evidence="1">
    <location>
        <begin position="22"/>
        <end position="152"/>
    </location>
</feature>
<dbReference type="EMBL" id="LBBT01000367">
    <property type="protein sequence ID" value="KKX99792.1"/>
    <property type="molecule type" value="Genomic_DNA"/>
</dbReference>
<gene>
    <name evidence="2" type="ORF">VN21_17735</name>
    <name evidence="3" type="ORF">VN21_17740</name>
</gene>
<reference evidence="2 4" key="1">
    <citation type="submission" date="2015-04" db="EMBL/GenBank/DDBJ databases">
        <title>Microcin producing Clostridium sp. JC272T.</title>
        <authorList>
            <person name="Jyothsna T."/>
            <person name="Sasikala C."/>
            <person name="Ramana C."/>
        </authorList>
    </citation>
    <scope>NUCLEOTIDE SEQUENCE [LARGE SCALE GENOMIC DNA]</scope>
    <source>
        <strain evidence="2 4">JC272</strain>
    </source>
</reference>
<evidence type="ECO:0000256" key="1">
    <source>
        <dbReference type="SAM" id="SignalP"/>
    </source>
</evidence>
<evidence type="ECO:0000313" key="3">
    <source>
        <dbReference type="EMBL" id="KKX99792.1"/>
    </source>
</evidence>
<protein>
    <submittedName>
        <fullName evidence="2">Uncharacterized protein</fullName>
    </submittedName>
</protein>
<sequence length="152" mass="17593">MKKTFILTAILTLLCTTITFSQPSEHVMSSVKDLIRVQNDLDMIIKKIISCEYDKVSMEKTLKFDGEILSSIFNKCNTNYIKGDSNLVRRETDTIFYIASIYRLSINGILLYLEDKNNYEAYFLDSVAQYKGGSLALDQFRQTLERVYKIKI</sequence>
<comment type="caution">
    <text evidence="2">The sequence shown here is derived from an EMBL/GenBank/DDBJ whole genome shotgun (WGS) entry which is preliminary data.</text>
</comment>
<dbReference type="AlphaFoldDB" id="A0A0M3DEI0"/>
<dbReference type="EMBL" id="LBBT01000367">
    <property type="protein sequence ID" value="KKX99791.1"/>
    <property type="molecule type" value="Genomic_DNA"/>
</dbReference>
<dbReference type="RefSeq" id="WP_046824447.1">
    <property type="nucleotide sequence ID" value="NZ_JBCLWQ010000002.1"/>
</dbReference>
<proteinExistence type="predicted"/>
<evidence type="ECO:0000313" key="4">
    <source>
        <dbReference type="Proteomes" id="UP000034407"/>
    </source>
</evidence>
<organism evidence="2 4">
    <name type="scientific">Paraclostridium benzoelyticum</name>
    <dbReference type="NCBI Taxonomy" id="1629550"/>
    <lineage>
        <taxon>Bacteria</taxon>
        <taxon>Bacillati</taxon>
        <taxon>Bacillota</taxon>
        <taxon>Clostridia</taxon>
        <taxon>Peptostreptococcales</taxon>
        <taxon>Peptostreptococcaceae</taxon>
        <taxon>Paraclostridium</taxon>
    </lineage>
</organism>
<dbReference type="PATRIC" id="fig|1629550.3.peg.3111"/>
<accession>A0A0M3DEI0</accession>
<evidence type="ECO:0000313" key="2">
    <source>
        <dbReference type="EMBL" id="KKX99791.1"/>
    </source>
</evidence>
<keyword evidence="1" id="KW-0732">Signal</keyword>
<dbReference type="Proteomes" id="UP000034407">
    <property type="component" value="Unassembled WGS sequence"/>
</dbReference>
<name>A0A0M3DEI0_9FIRM</name>
<feature type="signal peptide" evidence="1">
    <location>
        <begin position="1"/>
        <end position="21"/>
    </location>
</feature>
<keyword evidence="4" id="KW-1185">Reference proteome</keyword>